<dbReference type="EMBL" id="JANPWB010000009">
    <property type="protein sequence ID" value="KAJ1157043.1"/>
    <property type="molecule type" value="Genomic_DNA"/>
</dbReference>
<feature type="region of interest" description="Disordered" evidence="1">
    <location>
        <begin position="46"/>
        <end position="72"/>
    </location>
</feature>
<accession>A0AAV7RYL9</accession>
<gene>
    <name evidence="2" type="ORF">NDU88_009758</name>
</gene>
<sequence>MLDPTGPVRVGRPNPCTLGLHSGKPTPEHFASPLYYCLVGPLPHLREGSPGLTSASQLPVLQRSGPGSPPRQAVFLLGSKTAGPGPQHRRVVKAPLQAVSPPAAPPQPRAPRPRL</sequence>
<comment type="caution">
    <text evidence="2">The sequence shown here is derived from an EMBL/GenBank/DDBJ whole genome shotgun (WGS) entry which is preliminary data.</text>
</comment>
<keyword evidence="3" id="KW-1185">Reference proteome</keyword>
<reference evidence="2" key="1">
    <citation type="journal article" date="2022" name="bioRxiv">
        <title>Sequencing and chromosome-scale assembly of the giantPleurodeles waltlgenome.</title>
        <authorList>
            <person name="Brown T."/>
            <person name="Elewa A."/>
            <person name="Iarovenko S."/>
            <person name="Subramanian E."/>
            <person name="Araus A.J."/>
            <person name="Petzold A."/>
            <person name="Susuki M."/>
            <person name="Suzuki K.-i.T."/>
            <person name="Hayashi T."/>
            <person name="Toyoda A."/>
            <person name="Oliveira C."/>
            <person name="Osipova E."/>
            <person name="Leigh N.D."/>
            <person name="Simon A."/>
            <person name="Yun M.H."/>
        </authorList>
    </citation>
    <scope>NUCLEOTIDE SEQUENCE</scope>
    <source>
        <strain evidence="2">20211129_DDA</strain>
        <tissue evidence="2">Liver</tissue>
    </source>
</reference>
<protein>
    <submittedName>
        <fullName evidence="2">Uncharacterized protein</fullName>
    </submittedName>
</protein>
<feature type="region of interest" description="Disordered" evidence="1">
    <location>
        <begin position="94"/>
        <end position="115"/>
    </location>
</feature>
<organism evidence="2 3">
    <name type="scientific">Pleurodeles waltl</name>
    <name type="common">Iberian ribbed newt</name>
    <dbReference type="NCBI Taxonomy" id="8319"/>
    <lineage>
        <taxon>Eukaryota</taxon>
        <taxon>Metazoa</taxon>
        <taxon>Chordata</taxon>
        <taxon>Craniata</taxon>
        <taxon>Vertebrata</taxon>
        <taxon>Euteleostomi</taxon>
        <taxon>Amphibia</taxon>
        <taxon>Batrachia</taxon>
        <taxon>Caudata</taxon>
        <taxon>Salamandroidea</taxon>
        <taxon>Salamandridae</taxon>
        <taxon>Pleurodelinae</taxon>
        <taxon>Pleurodeles</taxon>
    </lineage>
</organism>
<name>A0AAV7RYL9_PLEWA</name>
<dbReference type="AlphaFoldDB" id="A0AAV7RYL9"/>
<proteinExistence type="predicted"/>
<evidence type="ECO:0000313" key="3">
    <source>
        <dbReference type="Proteomes" id="UP001066276"/>
    </source>
</evidence>
<dbReference type="Proteomes" id="UP001066276">
    <property type="component" value="Chromosome 5"/>
</dbReference>
<evidence type="ECO:0000256" key="1">
    <source>
        <dbReference type="SAM" id="MobiDB-lite"/>
    </source>
</evidence>
<feature type="compositionally biased region" description="Pro residues" evidence="1">
    <location>
        <begin position="102"/>
        <end position="115"/>
    </location>
</feature>
<feature type="region of interest" description="Disordered" evidence="1">
    <location>
        <begin position="1"/>
        <end position="20"/>
    </location>
</feature>
<evidence type="ECO:0000313" key="2">
    <source>
        <dbReference type="EMBL" id="KAJ1157043.1"/>
    </source>
</evidence>